<feature type="compositionally biased region" description="Polar residues" evidence="1">
    <location>
        <begin position="286"/>
        <end position="298"/>
    </location>
</feature>
<dbReference type="OrthoDB" id="5569250at2759"/>
<keyword evidence="4" id="KW-1185">Reference proteome</keyword>
<dbReference type="InParanoid" id="G4TAQ6"/>
<proteinExistence type="predicted"/>
<dbReference type="EMBL" id="CAFZ01000031">
    <property type="protein sequence ID" value="CCA68389.1"/>
    <property type="molecule type" value="Genomic_DNA"/>
</dbReference>
<dbReference type="SUPFAM" id="SSF56112">
    <property type="entry name" value="Protein kinase-like (PK-like)"/>
    <property type="match status" value="1"/>
</dbReference>
<organism evidence="3 4">
    <name type="scientific">Serendipita indica (strain DSM 11827)</name>
    <name type="common">Root endophyte fungus</name>
    <name type="synonym">Piriformospora indica</name>
    <dbReference type="NCBI Taxonomy" id="1109443"/>
    <lineage>
        <taxon>Eukaryota</taxon>
        <taxon>Fungi</taxon>
        <taxon>Dikarya</taxon>
        <taxon>Basidiomycota</taxon>
        <taxon>Agaricomycotina</taxon>
        <taxon>Agaricomycetes</taxon>
        <taxon>Sebacinales</taxon>
        <taxon>Serendipitaceae</taxon>
        <taxon>Serendipita</taxon>
    </lineage>
</organism>
<gene>
    <name evidence="3" type="ORF">PIIN_02253</name>
</gene>
<accession>G4TAQ6</accession>
<dbReference type="InterPro" id="IPR040976">
    <property type="entry name" value="Pkinase_fungal"/>
</dbReference>
<feature type="region of interest" description="Disordered" evidence="1">
    <location>
        <begin position="317"/>
        <end position="345"/>
    </location>
</feature>
<dbReference type="AlphaFoldDB" id="G4TAQ6"/>
<reference evidence="3 4" key="1">
    <citation type="journal article" date="2011" name="PLoS Pathog.">
        <title>Endophytic Life Strategies Decoded by Genome and Transcriptome Analyses of the Mutualistic Root Symbiont Piriformospora indica.</title>
        <authorList>
            <person name="Zuccaro A."/>
            <person name="Lahrmann U."/>
            <person name="Guldener U."/>
            <person name="Langen G."/>
            <person name="Pfiffi S."/>
            <person name="Biedenkopf D."/>
            <person name="Wong P."/>
            <person name="Samans B."/>
            <person name="Grimm C."/>
            <person name="Basiewicz M."/>
            <person name="Murat C."/>
            <person name="Martin F."/>
            <person name="Kogel K.H."/>
        </authorList>
    </citation>
    <scope>NUCLEOTIDE SEQUENCE [LARGE SCALE GENOMIC DNA]</scope>
    <source>
        <strain evidence="3 4">DSM 11827</strain>
    </source>
</reference>
<evidence type="ECO:0000313" key="3">
    <source>
        <dbReference type="EMBL" id="CCA68389.1"/>
    </source>
</evidence>
<dbReference type="HOGENOM" id="CLU_372587_0_0_1"/>
<evidence type="ECO:0000313" key="4">
    <source>
        <dbReference type="Proteomes" id="UP000007148"/>
    </source>
</evidence>
<feature type="compositionally biased region" description="Low complexity" evidence="1">
    <location>
        <begin position="317"/>
        <end position="337"/>
    </location>
</feature>
<feature type="region of interest" description="Disordered" evidence="1">
    <location>
        <begin position="237"/>
        <end position="298"/>
    </location>
</feature>
<dbReference type="InterPro" id="IPR011009">
    <property type="entry name" value="Kinase-like_dom_sf"/>
</dbReference>
<feature type="compositionally biased region" description="Low complexity" evidence="1">
    <location>
        <begin position="240"/>
        <end position="285"/>
    </location>
</feature>
<name>G4TAQ6_SERID</name>
<feature type="domain" description="Fungal-type protein kinase" evidence="2">
    <location>
        <begin position="581"/>
        <end position="617"/>
    </location>
</feature>
<dbReference type="Proteomes" id="UP000007148">
    <property type="component" value="Unassembled WGS sequence"/>
</dbReference>
<evidence type="ECO:0000259" key="2">
    <source>
        <dbReference type="Pfam" id="PF17667"/>
    </source>
</evidence>
<sequence length="732" mass="83845">MAETIVPAPNIETPPSQLTLESTPQNLETAAYGPFITDFTREHVSTIIERDLEDQKQEDVHKLLTYLLSRVSAPTNPTREQSISLVKLTDKIMSSFTETEWSQIRIFRDEYLRSEEEQESYASWIKLTNRALNASSQVHLDGTNPPNEDINLICQRNDPNILRYHHNRRNVDRKPDTVLLAMKTAQRMRDPPGTKNYTWDTLSTIYRPLGKNGDDEDVKRDQTLDWLEVLFYTEHKGGKKSSTPVTSSPKQQRPKTSSSSGKAPSASTIRQVKKSSNSKTPPSTSRTGSNSWRTSPFSSAIQGGPIGLGISIPSNCGVNSSESTENRSSNYSVKSSSEAGPSNVQHRKSLSLQWYDHEGIITTRPVDFGTDQGLEIYLSLLYILQRFDTIDWGIHPGFPPPPFHRSHDSHLNDPVVTIGNKRFRPTFKTRHKQWGIKGRATSVVDCVELDEHGIPGRDCVIKLSFPQELRVREHKFIDRALEIAKVNPHTLHHIPEYVAYEEYPETSTGHIRRALGIETTNHRQMYAIVLIQLKAPIYKLSGVDYWRAWWDCFQCHRVLWTNGLYHRDISDTNLMFKLDPNGTLPFMALDLLTEKGLKGHIRHTYEHDAEAFFWVAVVDDTIYPQTEELQHEPNYQKILSWLTRSLSPISLAESKSHWLMNPDTHCVTEKQKIGWDGGFSKLPRIWFIQQSSQKYQTGPSLSATEQYKEYLRIRDEHERVHPELKRNGPISE</sequence>
<comment type="caution">
    <text evidence="3">The sequence shown here is derived from an EMBL/GenBank/DDBJ whole genome shotgun (WGS) entry which is preliminary data.</text>
</comment>
<evidence type="ECO:0000256" key="1">
    <source>
        <dbReference type="SAM" id="MobiDB-lite"/>
    </source>
</evidence>
<dbReference type="Pfam" id="PF17667">
    <property type="entry name" value="Pkinase_fungal"/>
    <property type="match status" value="1"/>
</dbReference>
<protein>
    <recommendedName>
        <fullName evidence="2">Fungal-type protein kinase domain-containing protein</fullName>
    </recommendedName>
</protein>
<dbReference type="eggNOG" id="ENOG502SQDH">
    <property type="taxonomic scope" value="Eukaryota"/>
</dbReference>